<comment type="caution">
    <text evidence="2">The sequence shown here is derived from an EMBL/GenBank/DDBJ whole genome shotgun (WGS) entry which is preliminary data.</text>
</comment>
<dbReference type="InterPro" id="IPR021409">
    <property type="entry name" value="DUF3047"/>
</dbReference>
<dbReference type="EMBL" id="SGWV01000010">
    <property type="protein sequence ID" value="RZS53070.1"/>
    <property type="molecule type" value="Genomic_DNA"/>
</dbReference>
<dbReference type="AlphaFoldDB" id="A0A4V2EVN1"/>
<feature type="signal peptide" evidence="1">
    <location>
        <begin position="1"/>
        <end position="21"/>
    </location>
</feature>
<accession>A0A4V2EVN1</accession>
<dbReference type="Pfam" id="PF11249">
    <property type="entry name" value="DUF3047"/>
    <property type="match status" value="1"/>
</dbReference>
<dbReference type="RefSeq" id="WP_130482541.1">
    <property type="nucleotide sequence ID" value="NZ_SGWV01000010.1"/>
</dbReference>
<protein>
    <submittedName>
        <fullName evidence="2">DUF3047 family protein</fullName>
    </submittedName>
</protein>
<proteinExistence type="predicted"/>
<feature type="chain" id="PRO_5020386356" evidence="1">
    <location>
        <begin position="22"/>
        <end position="248"/>
    </location>
</feature>
<sequence length="248" mass="27398">MSRVFALFPCLLLAFWLAGCATPPASTPAPPTDPALAAGFGPDWQGVPLPGKRHTRYLAAREGDRACLHASADRSASMWRRKVNVAPADLGQLRFSWKVPGLIPEADLSDRDAEDAPVRIVLAFDGDHARLGLRDRMLFDLAETLTGERPPYATLMYVWDNRAPVDSVIHASRTDRIRKLVLESGPKRLSRWLDYQRDIAADFRRLYGEEPGTLIGVAVMTDADNTQGRSEAYYGPIQLTAADGRLLD</sequence>
<keyword evidence="1" id="KW-0732">Signal</keyword>
<dbReference type="PROSITE" id="PS51257">
    <property type="entry name" value="PROKAR_LIPOPROTEIN"/>
    <property type="match status" value="1"/>
</dbReference>
<evidence type="ECO:0000313" key="2">
    <source>
        <dbReference type="EMBL" id="RZS53070.1"/>
    </source>
</evidence>
<name>A0A4V2EVN1_9BURK</name>
<keyword evidence="3" id="KW-1185">Reference proteome</keyword>
<evidence type="ECO:0000256" key="1">
    <source>
        <dbReference type="SAM" id="SignalP"/>
    </source>
</evidence>
<reference evidence="2 3" key="1">
    <citation type="submission" date="2019-02" db="EMBL/GenBank/DDBJ databases">
        <title>Genomic Encyclopedia of Type Strains, Phase IV (KMG-IV): sequencing the most valuable type-strain genomes for metagenomic binning, comparative biology and taxonomic classification.</title>
        <authorList>
            <person name="Goeker M."/>
        </authorList>
    </citation>
    <scope>NUCLEOTIDE SEQUENCE [LARGE SCALE GENOMIC DNA]</scope>
    <source>
        <strain evidence="2 3">DSM 10617</strain>
    </source>
</reference>
<gene>
    <name evidence="2" type="ORF">EV685_2693</name>
</gene>
<organism evidence="2 3">
    <name type="scientific">Sphaerotilus mobilis</name>
    <dbReference type="NCBI Taxonomy" id="47994"/>
    <lineage>
        <taxon>Bacteria</taxon>
        <taxon>Pseudomonadati</taxon>
        <taxon>Pseudomonadota</taxon>
        <taxon>Betaproteobacteria</taxon>
        <taxon>Burkholderiales</taxon>
        <taxon>Sphaerotilaceae</taxon>
        <taxon>Sphaerotilus</taxon>
    </lineage>
</organism>
<dbReference type="OrthoDB" id="9775969at2"/>
<dbReference type="Proteomes" id="UP000293433">
    <property type="component" value="Unassembled WGS sequence"/>
</dbReference>
<evidence type="ECO:0000313" key="3">
    <source>
        <dbReference type="Proteomes" id="UP000293433"/>
    </source>
</evidence>